<evidence type="ECO:0000256" key="1">
    <source>
        <dbReference type="SAM" id="Phobius"/>
    </source>
</evidence>
<feature type="transmembrane region" description="Helical" evidence="1">
    <location>
        <begin position="20"/>
        <end position="45"/>
    </location>
</feature>
<organism evidence="2 3">
    <name type="scientific">Anaerostipes butyraticus</name>
    <dbReference type="NCBI Taxonomy" id="645466"/>
    <lineage>
        <taxon>Bacteria</taxon>
        <taxon>Bacillati</taxon>
        <taxon>Bacillota</taxon>
        <taxon>Clostridia</taxon>
        <taxon>Lachnospirales</taxon>
        <taxon>Lachnospiraceae</taxon>
        <taxon>Anaerostipes</taxon>
    </lineage>
</organism>
<accession>A0A916Q992</accession>
<gene>
    <name evidence="2" type="ORF">ANBU17_12880</name>
</gene>
<keyword evidence="1" id="KW-0472">Membrane</keyword>
<protein>
    <submittedName>
        <fullName evidence="2">Uncharacterized protein</fullName>
    </submittedName>
</protein>
<keyword evidence="1" id="KW-0812">Transmembrane</keyword>
<name>A0A916Q992_9FIRM</name>
<evidence type="ECO:0000313" key="3">
    <source>
        <dbReference type="Proteomes" id="UP000613208"/>
    </source>
</evidence>
<evidence type="ECO:0000313" key="2">
    <source>
        <dbReference type="EMBL" id="GFO84941.1"/>
    </source>
</evidence>
<reference evidence="2" key="1">
    <citation type="submission" date="2020-06" db="EMBL/GenBank/DDBJ databases">
        <title>Characterization of fructooligosaccharide metabolism and fructooligosaccharide-degrading enzymes in human commensal butyrate producers.</title>
        <authorList>
            <person name="Tanno H."/>
            <person name="Fujii T."/>
            <person name="Hirano K."/>
            <person name="Maeno S."/>
            <person name="Tonozuka T."/>
            <person name="Sakamoto M."/>
            <person name="Ohkuma M."/>
            <person name="Tochio T."/>
            <person name="Endo A."/>
        </authorList>
    </citation>
    <scope>NUCLEOTIDE SEQUENCE</scope>
    <source>
        <strain evidence="2">JCM 17466</strain>
    </source>
</reference>
<keyword evidence="3" id="KW-1185">Reference proteome</keyword>
<sequence length="265" mass="30480">MTRVWMSLQTKEKNHYVIRLTAGMAGIILLAFLLIFLCARIIIELDEYKEIISLLMCAGMTGIIIFFAVWLGRVLQRDAMIFYEDPAGRLYVSDVRQYIGYRRGIIGAMQMALRTQKELAGLKKQAERQGFSSAGMTEILKVDVMKEHPGSYSLVCQVKYGEKRTGRRTYILGKGYDNESQLLYVLERKKKWENSVEIAKSRKPICIFLSFLVFCIFAVLCLFSHPYFAKLPQEMYFPSLGCAFAAFCCMIYFTVQYRRGESAGR</sequence>
<comment type="caution">
    <text evidence="2">The sequence shown here is derived from an EMBL/GenBank/DDBJ whole genome shotgun (WGS) entry which is preliminary data.</text>
</comment>
<proteinExistence type="predicted"/>
<dbReference type="Proteomes" id="UP000613208">
    <property type="component" value="Unassembled WGS sequence"/>
</dbReference>
<feature type="transmembrane region" description="Helical" evidence="1">
    <location>
        <begin position="205"/>
        <end position="229"/>
    </location>
</feature>
<dbReference type="EMBL" id="BLYI01000027">
    <property type="protein sequence ID" value="GFO84941.1"/>
    <property type="molecule type" value="Genomic_DNA"/>
</dbReference>
<dbReference type="RefSeq" id="WP_201310651.1">
    <property type="nucleotide sequence ID" value="NZ_BLYI01000027.1"/>
</dbReference>
<feature type="transmembrane region" description="Helical" evidence="1">
    <location>
        <begin position="235"/>
        <end position="255"/>
    </location>
</feature>
<keyword evidence="1" id="KW-1133">Transmembrane helix</keyword>
<dbReference type="AlphaFoldDB" id="A0A916Q992"/>
<feature type="transmembrane region" description="Helical" evidence="1">
    <location>
        <begin position="51"/>
        <end position="71"/>
    </location>
</feature>